<dbReference type="GO" id="GO:0008270">
    <property type="term" value="F:zinc ion binding"/>
    <property type="evidence" value="ECO:0007669"/>
    <property type="project" value="UniProtKB-UniRule"/>
</dbReference>
<comment type="cofactor">
    <cofactor evidence="20">
        <name>Zn(2+)</name>
        <dbReference type="ChEBI" id="CHEBI:29105"/>
    </cofactor>
    <text evidence="20">Binds 1 zinc ion per subunit.</text>
</comment>
<dbReference type="GO" id="GO:0008686">
    <property type="term" value="F:3,4-dihydroxy-2-butanone-4-phosphate synthase activity"/>
    <property type="evidence" value="ECO:0007669"/>
    <property type="project" value="UniProtKB-UniRule"/>
</dbReference>
<dbReference type="NCBIfam" id="NF001591">
    <property type="entry name" value="PRK00393.1"/>
    <property type="match status" value="1"/>
</dbReference>
<dbReference type="GO" id="GO:0000287">
    <property type="term" value="F:magnesium ion binding"/>
    <property type="evidence" value="ECO:0007669"/>
    <property type="project" value="UniProtKB-UniRule"/>
</dbReference>
<dbReference type="PANTHER" id="PTHR21327">
    <property type="entry name" value="GTP CYCLOHYDROLASE II-RELATED"/>
    <property type="match status" value="1"/>
</dbReference>
<comment type="function">
    <text evidence="3 21">Catalyzes the conversion of D-ribulose 5-phosphate to formate and 3,4-dihydroxy-2-butanone 4-phosphate.</text>
</comment>
<sequence>MSSAGHAAMTPSLARAVAAMREGRMVMMVDDEGRENEGDIVIAAQFATADAINFMATYGRGLICLPLEPEQIARLDLPMMPRRGHDPRGTAFTLSIEATTGITTGISAADRARTIRIAAHPDAQPHEISTPGHIFPLRAHPEGTLARDGHTEGSIDLARLAGLTPAAVICEVMDDDGTMARMPSLRQFCRRFDMPLVTIAEIAEWCRANGRAPVVDLAAIPEIQPTVERIAEAALPSLYGGHDLRIHAFRAPDGIEHVALVKGDPATGTPLVRLHSECVTGDALGSLRCDCGPQLREALERIAAAESGVLVYMRGHEGRGIGLGNKIRAYALQDRGKDTLEANLALGLPGDARDWASAAAILQSLGVDRLALLTNNPSKVSGLEDAGVHVVRQERLEAGSNPFNRAYLHAKRTRMGHQLSDVLPELVESLLKPKDTP</sequence>
<evidence type="ECO:0000256" key="12">
    <source>
        <dbReference type="ARBA" id="ARBA00022833"/>
    </source>
</evidence>
<name>A0A511BPW3_9PROT</name>
<dbReference type="GO" id="GO:0009231">
    <property type="term" value="P:riboflavin biosynthetic process"/>
    <property type="evidence" value="ECO:0007669"/>
    <property type="project" value="UniProtKB-UniRule"/>
</dbReference>
<comment type="pathway">
    <text evidence="4 20">Cofactor biosynthesis; riboflavin biosynthesis; 5-amino-6-(D-ribitylamino)uracil from GTP: step 1/4.</text>
</comment>
<keyword evidence="8 21" id="KW-0686">Riboflavin biosynthesis</keyword>
<dbReference type="GO" id="GO:0030145">
    <property type="term" value="F:manganese ion binding"/>
    <property type="evidence" value="ECO:0007669"/>
    <property type="project" value="UniProtKB-UniRule"/>
</dbReference>
<feature type="domain" description="GTP cyclohydrolase II" evidence="22">
    <location>
        <begin position="228"/>
        <end position="393"/>
    </location>
</feature>
<dbReference type="SUPFAM" id="SSF55821">
    <property type="entry name" value="YrdC/RibB"/>
    <property type="match status" value="1"/>
</dbReference>
<keyword evidence="17" id="KW-0511">Multifunctional enzyme</keyword>
<keyword evidence="13 21" id="KW-0460">Magnesium</keyword>
<evidence type="ECO:0000256" key="1">
    <source>
        <dbReference type="ARBA" id="ARBA00000141"/>
    </source>
</evidence>
<feature type="binding site" evidence="20">
    <location>
        <position position="374"/>
    </location>
    <ligand>
        <name>GTP</name>
        <dbReference type="ChEBI" id="CHEBI:37565"/>
    </ligand>
</feature>
<feature type="active site" description="Nucleophile" evidence="20">
    <location>
        <position position="353"/>
    </location>
</feature>
<dbReference type="GO" id="GO:0005829">
    <property type="term" value="C:cytosol"/>
    <property type="evidence" value="ECO:0007669"/>
    <property type="project" value="TreeGrafter"/>
</dbReference>
<evidence type="ECO:0000256" key="2">
    <source>
        <dbReference type="ARBA" id="ARBA00001936"/>
    </source>
</evidence>
<comment type="similarity">
    <text evidence="7">In the C-terminal section; belongs to the GTP cyclohydrolase II family.</text>
</comment>
<evidence type="ECO:0000256" key="11">
    <source>
        <dbReference type="ARBA" id="ARBA00022801"/>
    </source>
</evidence>
<dbReference type="GO" id="GO:0003935">
    <property type="term" value="F:GTP cyclohydrolase II activity"/>
    <property type="evidence" value="ECO:0007669"/>
    <property type="project" value="UniProtKB-UniRule"/>
</dbReference>
<feature type="site" description="Essential for catalytic activity" evidence="21">
    <location>
        <position position="133"/>
    </location>
</feature>
<dbReference type="InterPro" id="IPR036144">
    <property type="entry name" value="RibA-like_sf"/>
</dbReference>
<dbReference type="Proteomes" id="UP000321405">
    <property type="component" value="Unassembled WGS sequence"/>
</dbReference>
<evidence type="ECO:0000256" key="5">
    <source>
        <dbReference type="ARBA" id="ARBA00004904"/>
    </source>
</evidence>
<feature type="active site" description="Proton acceptor" evidence="20">
    <location>
        <position position="351"/>
    </location>
</feature>
<evidence type="ECO:0000256" key="16">
    <source>
        <dbReference type="ARBA" id="ARBA00023239"/>
    </source>
</evidence>
<comment type="catalytic activity">
    <reaction evidence="1 21">
        <text>D-ribulose 5-phosphate = (2S)-2-hydroxy-3-oxobutyl phosphate + formate + H(+)</text>
        <dbReference type="Rhea" id="RHEA:18457"/>
        <dbReference type="ChEBI" id="CHEBI:15378"/>
        <dbReference type="ChEBI" id="CHEBI:15740"/>
        <dbReference type="ChEBI" id="CHEBI:58121"/>
        <dbReference type="ChEBI" id="CHEBI:58830"/>
        <dbReference type="EC" id="4.1.99.12"/>
    </reaction>
</comment>
<evidence type="ECO:0000256" key="7">
    <source>
        <dbReference type="ARBA" id="ARBA00008976"/>
    </source>
</evidence>
<feature type="binding site" evidence="20">
    <location>
        <position position="278"/>
    </location>
    <ligand>
        <name>Zn(2+)</name>
        <dbReference type="ChEBI" id="CHEBI:29105"/>
        <note>catalytic</note>
    </ligand>
</feature>
<evidence type="ECO:0000313" key="23">
    <source>
        <dbReference type="EMBL" id="GEL02376.1"/>
    </source>
</evidence>
<dbReference type="InterPro" id="IPR000926">
    <property type="entry name" value="RibA"/>
</dbReference>
<evidence type="ECO:0000256" key="18">
    <source>
        <dbReference type="ARBA" id="ARBA00043932"/>
    </source>
</evidence>
<dbReference type="FunFam" id="3.90.870.10:FF:000001">
    <property type="entry name" value="Riboflavin biosynthesis protein RibBA"/>
    <property type="match status" value="1"/>
</dbReference>
<dbReference type="PANTHER" id="PTHR21327:SF18">
    <property type="entry name" value="3,4-DIHYDROXY-2-BUTANONE 4-PHOSPHATE SYNTHASE"/>
    <property type="match status" value="1"/>
</dbReference>
<comment type="catalytic activity">
    <reaction evidence="19 20">
        <text>GTP + 4 H2O = 2,5-diamino-6-hydroxy-4-(5-phosphoribosylamino)-pyrimidine + formate + 2 phosphate + 3 H(+)</text>
        <dbReference type="Rhea" id="RHEA:23704"/>
        <dbReference type="ChEBI" id="CHEBI:15377"/>
        <dbReference type="ChEBI" id="CHEBI:15378"/>
        <dbReference type="ChEBI" id="CHEBI:15740"/>
        <dbReference type="ChEBI" id="CHEBI:37565"/>
        <dbReference type="ChEBI" id="CHEBI:43474"/>
        <dbReference type="ChEBI" id="CHEBI:58614"/>
        <dbReference type="EC" id="3.5.4.25"/>
    </reaction>
</comment>
<feature type="site" description="Essential for catalytic activity" evidence="21">
    <location>
        <position position="171"/>
    </location>
</feature>
<feature type="binding site" evidence="21">
    <location>
        <begin position="34"/>
        <end position="35"/>
    </location>
    <ligand>
        <name>D-ribulose 5-phosphate</name>
        <dbReference type="ChEBI" id="CHEBI:58121"/>
    </ligand>
</feature>
<feature type="binding site" evidence="21">
    <location>
        <begin position="147"/>
        <end position="151"/>
    </location>
    <ligand>
        <name>D-ribulose 5-phosphate</name>
        <dbReference type="ChEBI" id="CHEBI:58121"/>
    </ligand>
</feature>
<protein>
    <recommendedName>
        <fullName evidence="20 21">Multifunctional fusion protein</fullName>
    </recommendedName>
    <domain>
        <recommendedName>
            <fullName evidence="20">GTP cyclohydrolase-2</fullName>
            <ecNumber evidence="20">3.5.4.25</ecNumber>
        </recommendedName>
        <alternativeName>
            <fullName evidence="20">GTP cyclohydrolase II</fullName>
        </alternativeName>
    </domain>
    <domain>
        <recommendedName>
            <fullName evidence="21">3,4-dihydroxy-2-butanone 4-phosphate synthase</fullName>
            <shortName evidence="21">DHBP synthase</shortName>
            <ecNumber evidence="21">4.1.99.12</ecNumber>
        </recommendedName>
    </domain>
</protein>
<comment type="caution">
    <text evidence="23">The sequence shown here is derived from an EMBL/GenBank/DDBJ whole genome shotgun (WGS) entry which is preliminary data.</text>
</comment>
<feature type="binding site" evidence="20">
    <location>
        <position position="379"/>
    </location>
    <ligand>
        <name>GTP</name>
        <dbReference type="ChEBI" id="CHEBI:37565"/>
    </ligand>
</feature>
<dbReference type="AlphaFoldDB" id="A0A511BPW3"/>
<keyword evidence="14 20" id="KW-0342">GTP-binding</keyword>
<evidence type="ECO:0000256" key="13">
    <source>
        <dbReference type="ARBA" id="ARBA00022842"/>
    </source>
</evidence>
<reference evidence="23 24" key="1">
    <citation type="submission" date="2019-07" db="EMBL/GenBank/DDBJ databases">
        <title>Whole genome shotgun sequence of Swaminathania salitolerans NBRC 104436.</title>
        <authorList>
            <person name="Hosoyama A."/>
            <person name="Uohara A."/>
            <person name="Ohji S."/>
            <person name="Ichikawa N."/>
        </authorList>
    </citation>
    <scope>NUCLEOTIDE SEQUENCE [LARGE SCALE GENOMIC DNA]</scope>
    <source>
        <strain evidence="23 24">NBRC 104436</strain>
    </source>
</reference>
<evidence type="ECO:0000256" key="10">
    <source>
        <dbReference type="ARBA" id="ARBA00022741"/>
    </source>
</evidence>
<comment type="similarity">
    <text evidence="20">Belongs to the GTP cyclohydrolase II family.</text>
</comment>
<comment type="cofactor">
    <cofactor evidence="2">
        <name>Mn(2+)</name>
        <dbReference type="ChEBI" id="CHEBI:29035"/>
    </cofactor>
</comment>
<dbReference type="Pfam" id="PF00925">
    <property type="entry name" value="GTP_cyclohydro2"/>
    <property type="match status" value="1"/>
</dbReference>
<evidence type="ECO:0000256" key="20">
    <source>
        <dbReference type="HAMAP-Rule" id="MF_00179"/>
    </source>
</evidence>
<dbReference type="HAMAP" id="MF_00179">
    <property type="entry name" value="RibA"/>
    <property type="match status" value="1"/>
</dbReference>
<keyword evidence="11 20" id="KW-0378">Hydrolase</keyword>
<evidence type="ECO:0000313" key="24">
    <source>
        <dbReference type="Proteomes" id="UP000321405"/>
    </source>
</evidence>
<dbReference type="PIRSF" id="PIRSF001259">
    <property type="entry name" value="RibA"/>
    <property type="match status" value="1"/>
</dbReference>
<dbReference type="EC" id="4.1.99.12" evidence="21"/>
<feature type="binding site" evidence="20">
    <location>
        <begin position="273"/>
        <end position="277"/>
    </location>
    <ligand>
        <name>GTP</name>
        <dbReference type="ChEBI" id="CHEBI:37565"/>
    </ligand>
</feature>
<evidence type="ECO:0000256" key="4">
    <source>
        <dbReference type="ARBA" id="ARBA00004853"/>
    </source>
</evidence>
<evidence type="ECO:0000256" key="15">
    <source>
        <dbReference type="ARBA" id="ARBA00023211"/>
    </source>
</evidence>
<feature type="binding site" evidence="20">
    <location>
        <begin position="317"/>
        <end position="319"/>
    </location>
    <ligand>
        <name>GTP</name>
        <dbReference type="ChEBI" id="CHEBI:37565"/>
    </ligand>
</feature>
<comment type="subunit">
    <text evidence="21">Homodimer.</text>
</comment>
<dbReference type="HAMAP" id="MF_00180">
    <property type="entry name" value="RibB"/>
    <property type="match status" value="1"/>
</dbReference>
<feature type="binding site" evidence="20">
    <location>
        <position position="289"/>
    </location>
    <ligand>
        <name>Zn(2+)</name>
        <dbReference type="ChEBI" id="CHEBI:29105"/>
        <note>catalytic</note>
    </ligand>
</feature>
<comment type="similarity">
    <text evidence="21">Belongs to the DHBP synthase family.</text>
</comment>
<dbReference type="InterPro" id="IPR032677">
    <property type="entry name" value="GTP_cyclohydro_II"/>
</dbReference>
<dbReference type="EMBL" id="BJVC01000003">
    <property type="protein sequence ID" value="GEL02376.1"/>
    <property type="molecule type" value="Genomic_DNA"/>
</dbReference>
<keyword evidence="12 20" id="KW-0862">Zinc</keyword>
<feature type="binding site" evidence="21">
    <location>
        <position position="35"/>
    </location>
    <ligand>
        <name>Mg(2+)</name>
        <dbReference type="ChEBI" id="CHEBI:18420"/>
        <label>2</label>
    </ligand>
</feature>
<dbReference type="Gene3D" id="3.40.50.10990">
    <property type="entry name" value="GTP cyclohydrolase II"/>
    <property type="match status" value="1"/>
</dbReference>
<accession>A0A511BPW3</accession>
<dbReference type="EC" id="3.5.4.25" evidence="20"/>
<dbReference type="UniPathway" id="UPA00275">
    <property type="reaction ID" value="UER00399"/>
</dbReference>
<keyword evidence="10 20" id="KW-0547">Nucleotide-binding</keyword>
<dbReference type="NCBIfam" id="TIGR00505">
    <property type="entry name" value="ribA"/>
    <property type="match status" value="1"/>
</dbReference>
<dbReference type="SUPFAM" id="SSF142695">
    <property type="entry name" value="RibA-like"/>
    <property type="match status" value="1"/>
</dbReference>
<evidence type="ECO:0000256" key="14">
    <source>
        <dbReference type="ARBA" id="ARBA00023134"/>
    </source>
</evidence>
<keyword evidence="9 21" id="KW-0479">Metal-binding</keyword>
<gene>
    <name evidence="21" type="primary">ribB</name>
    <name evidence="20" type="synonym">ribA</name>
    <name evidence="23" type="ORF">SSA02_15390</name>
</gene>
<comment type="pathway">
    <text evidence="5 21">Cofactor biosynthesis; riboflavin biosynthesis; 2-hydroxy-3-oxobutyl phosphate from D-ribulose 5-phosphate: step 1/1.</text>
</comment>
<dbReference type="NCBIfam" id="TIGR00506">
    <property type="entry name" value="ribB"/>
    <property type="match status" value="1"/>
</dbReference>
<dbReference type="InterPro" id="IPR017945">
    <property type="entry name" value="DHBP_synth_RibB-like_a/b_dom"/>
</dbReference>
<feature type="binding site" evidence="21">
    <location>
        <position position="35"/>
    </location>
    <ligand>
        <name>Mg(2+)</name>
        <dbReference type="ChEBI" id="CHEBI:18420"/>
        <label>1</label>
    </ligand>
</feature>
<dbReference type="Pfam" id="PF00926">
    <property type="entry name" value="DHBP_synthase"/>
    <property type="match status" value="1"/>
</dbReference>
<comment type="function">
    <text evidence="18 20">Catalyzes the conversion of GTP to 2,5-diamino-6-ribosylamino-4(3H)-pyrimidinone 5'-phosphate (DARP), formate and pyrophosphate.</text>
</comment>
<evidence type="ECO:0000256" key="9">
    <source>
        <dbReference type="ARBA" id="ARBA00022723"/>
    </source>
</evidence>
<feature type="binding site" evidence="20">
    <location>
        <position position="339"/>
    </location>
    <ligand>
        <name>GTP</name>
        <dbReference type="ChEBI" id="CHEBI:37565"/>
    </ligand>
</feature>
<dbReference type="Gene3D" id="3.90.870.10">
    <property type="entry name" value="DHBP synthase"/>
    <property type="match status" value="1"/>
</dbReference>
<evidence type="ECO:0000256" key="6">
    <source>
        <dbReference type="ARBA" id="ARBA00005520"/>
    </source>
</evidence>
<feature type="binding site" evidence="20">
    <location>
        <position position="291"/>
    </location>
    <ligand>
        <name>Zn(2+)</name>
        <dbReference type="ChEBI" id="CHEBI:29105"/>
        <note>catalytic</note>
    </ligand>
</feature>
<evidence type="ECO:0000256" key="21">
    <source>
        <dbReference type="HAMAP-Rule" id="MF_00180"/>
    </source>
</evidence>
<dbReference type="FunFam" id="3.40.50.10990:FF:000001">
    <property type="entry name" value="Riboflavin biosynthesis protein RibBA"/>
    <property type="match status" value="1"/>
</dbReference>
<keyword evidence="16 21" id="KW-0456">Lyase</keyword>
<evidence type="ECO:0000256" key="3">
    <source>
        <dbReference type="ARBA" id="ARBA00002284"/>
    </source>
</evidence>
<dbReference type="CDD" id="cd00641">
    <property type="entry name" value="GTP_cyclohydro2"/>
    <property type="match status" value="1"/>
</dbReference>
<keyword evidence="15 21" id="KW-0464">Manganese</keyword>
<keyword evidence="24" id="KW-1185">Reference proteome</keyword>
<evidence type="ECO:0000256" key="17">
    <source>
        <dbReference type="ARBA" id="ARBA00023268"/>
    </source>
</evidence>
<comment type="similarity">
    <text evidence="6">In the N-terminal section; belongs to the DHBP synthase family.</text>
</comment>
<dbReference type="GO" id="GO:0005525">
    <property type="term" value="F:GTP binding"/>
    <property type="evidence" value="ECO:0007669"/>
    <property type="project" value="UniProtKB-KW"/>
</dbReference>
<evidence type="ECO:0000256" key="8">
    <source>
        <dbReference type="ARBA" id="ARBA00022619"/>
    </source>
</evidence>
<evidence type="ECO:0000256" key="19">
    <source>
        <dbReference type="ARBA" id="ARBA00049295"/>
    </source>
</evidence>
<evidence type="ECO:0000259" key="22">
    <source>
        <dbReference type="Pfam" id="PF00925"/>
    </source>
</evidence>
<feature type="binding site" evidence="21">
    <location>
        <position position="39"/>
    </location>
    <ligand>
        <name>D-ribulose 5-phosphate</name>
        <dbReference type="ChEBI" id="CHEBI:58121"/>
    </ligand>
</feature>
<dbReference type="InterPro" id="IPR000422">
    <property type="entry name" value="DHBP_synthase_RibB"/>
</dbReference>
<feature type="binding site" evidence="21">
    <location>
        <position position="150"/>
    </location>
    <ligand>
        <name>Mg(2+)</name>
        <dbReference type="ChEBI" id="CHEBI:18420"/>
        <label>2</label>
    </ligand>
</feature>
<organism evidence="23 24">
    <name type="scientific">Swaminathania salitolerans</name>
    <dbReference type="NCBI Taxonomy" id="182838"/>
    <lineage>
        <taxon>Bacteria</taxon>
        <taxon>Pseudomonadati</taxon>
        <taxon>Pseudomonadota</taxon>
        <taxon>Alphaproteobacteria</taxon>
        <taxon>Acetobacterales</taxon>
        <taxon>Acetobacteraceae</taxon>
        <taxon>Swaminathania</taxon>
    </lineage>
</organism>
<proteinExistence type="inferred from homology"/>
<comment type="cofactor">
    <cofactor evidence="21">
        <name>Mg(2+)</name>
        <dbReference type="ChEBI" id="CHEBI:18420"/>
    </cofactor>
    <cofactor evidence="21">
        <name>Mn(2+)</name>
        <dbReference type="ChEBI" id="CHEBI:29035"/>
    </cofactor>
    <text evidence="21">Binds 2 divalent metal cations per subunit. Magnesium or manganese.</text>
</comment>
<feature type="binding site" evidence="20">
    <location>
        <position position="294"/>
    </location>
    <ligand>
        <name>GTP</name>
        <dbReference type="ChEBI" id="CHEBI:37565"/>
    </ligand>
</feature>